<dbReference type="InterPro" id="IPR011659">
    <property type="entry name" value="WD40"/>
</dbReference>
<dbReference type="EMBL" id="JAGGLG010000007">
    <property type="protein sequence ID" value="MBP2017841.1"/>
    <property type="molecule type" value="Genomic_DNA"/>
</dbReference>
<evidence type="ECO:0000313" key="3">
    <source>
        <dbReference type="Proteomes" id="UP001519289"/>
    </source>
</evidence>
<reference evidence="2 3" key="1">
    <citation type="submission" date="2021-03" db="EMBL/GenBank/DDBJ databases">
        <title>Genomic Encyclopedia of Type Strains, Phase IV (KMG-IV): sequencing the most valuable type-strain genomes for metagenomic binning, comparative biology and taxonomic classification.</title>
        <authorList>
            <person name="Goeker M."/>
        </authorList>
    </citation>
    <scope>NUCLEOTIDE SEQUENCE [LARGE SCALE GENOMIC DNA]</scope>
    <source>
        <strain evidence="2 3">DSM 27138</strain>
    </source>
</reference>
<dbReference type="InterPro" id="IPR051200">
    <property type="entry name" value="Host-pathogen_enzymatic-act"/>
</dbReference>
<organism evidence="2 3">
    <name type="scientific">Symbiobacterium terraclitae</name>
    <dbReference type="NCBI Taxonomy" id="557451"/>
    <lineage>
        <taxon>Bacteria</taxon>
        <taxon>Bacillati</taxon>
        <taxon>Bacillota</taxon>
        <taxon>Clostridia</taxon>
        <taxon>Eubacteriales</taxon>
        <taxon>Symbiobacteriaceae</taxon>
        <taxon>Symbiobacterium</taxon>
    </lineage>
</organism>
<name>A0ABS4JS67_9FIRM</name>
<dbReference type="InterPro" id="IPR011044">
    <property type="entry name" value="Quino_amine_DH_bsu"/>
</dbReference>
<dbReference type="PANTHER" id="PTHR47197:SF3">
    <property type="entry name" value="DIHYDRO-HEME D1 DEHYDROGENASE"/>
    <property type="match status" value="1"/>
</dbReference>
<dbReference type="Proteomes" id="UP001519289">
    <property type="component" value="Unassembled WGS sequence"/>
</dbReference>
<dbReference type="InterPro" id="IPR015943">
    <property type="entry name" value="WD40/YVTN_repeat-like_dom_sf"/>
</dbReference>
<dbReference type="GO" id="GO:0004177">
    <property type="term" value="F:aminopeptidase activity"/>
    <property type="evidence" value="ECO:0007669"/>
    <property type="project" value="UniProtKB-KW"/>
</dbReference>
<dbReference type="PROSITE" id="PS51257">
    <property type="entry name" value="PROKAR_LIPOPROTEIN"/>
    <property type="match status" value="1"/>
</dbReference>
<evidence type="ECO:0000256" key="1">
    <source>
        <dbReference type="SAM" id="SignalP"/>
    </source>
</evidence>
<keyword evidence="2" id="KW-0378">Hydrolase</keyword>
<keyword evidence="2" id="KW-0031">Aminopeptidase</keyword>
<protein>
    <submittedName>
        <fullName evidence="2">Dipeptidyl aminopeptidase/acylaminoacyl peptidase</fullName>
    </submittedName>
</protein>
<keyword evidence="3" id="KW-1185">Reference proteome</keyword>
<accession>A0ABS4JS67</accession>
<dbReference type="SUPFAM" id="SSF50969">
    <property type="entry name" value="YVTN repeat-like/Quinoprotein amine dehydrogenase"/>
    <property type="match status" value="1"/>
</dbReference>
<evidence type="ECO:0000313" key="2">
    <source>
        <dbReference type="EMBL" id="MBP2017841.1"/>
    </source>
</evidence>
<dbReference type="Gene3D" id="2.130.10.10">
    <property type="entry name" value="YVTN repeat-like/Quinoprotein amine dehydrogenase"/>
    <property type="match status" value="2"/>
</dbReference>
<comment type="caution">
    <text evidence="2">The sequence shown here is derived from an EMBL/GenBank/DDBJ whole genome shotgun (WGS) entry which is preliminary data.</text>
</comment>
<keyword evidence="2" id="KW-0645">Protease</keyword>
<proteinExistence type="predicted"/>
<gene>
    <name evidence="2" type="ORF">J2Z79_001226</name>
</gene>
<dbReference type="PANTHER" id="PTHR47197">
    <property type="entry name" value="PROTEIN NIRF"/>
    <property type="match status" value="1"/>
</dbReference>
<feature type="signal peptide" evidence="1">
    <location>
        <begin position="1"/>
        <end position="20"/>
    </location>
</feature>
<dbReference type="RefSeq" id="WP_209465980.1">
    <property type="nucleotide sequence ID" value="NZ_JAGGLG010000007.1"/>
</dbReference>
<feature type="chain" id="PRO_5046268215" evidence="1">
    <location>
        <begin position="21"/>
        <end position="455"/>
    </location>
</feature>
<dbReference type="Pfam" id="PF07676">
    <property type="entry name" value="PD40"/>
    <property type="match status" value="1"/>
</dbReference>
<keyword evidence="1" id="KW-0732">Signal</keyword>
<sequence>MLRRATAALLALLLAGCAAGVSPDPAPPGPARLLLALPDGFRMSLRPVDPVTLADLPGFSPIPFYNGSEHAFTPDGRTLAFFRRSSGEQGDALHFVDVENWVVETIPLSLANDWAGHLFFSTDGSTLYWIEVASADQGVWRPYVLHRFGRTDGTMGVISKLPETFMPLEVQPLADGRVAIFGQAVTDENMAEGDARVLLIRLTDGEVEAEIPLPGVVSGQRTSAAGEYRYDRPGLAWDVERSLLYVVDGSPDRVTVVDLAGGRLARQAELRTASWLERLGLVRIAAAKALPGTWVSAALSPGGDRLYVAAFRDEVEGPFHSPAVWRSSPLGLTVIDTAGLRVVRRLDLPVGEVALAPDGRTLILWGRSFVCEGSCTQEGHGIYLVDAATLKEKAHLLPGNDATLLGFSPDGRYAYIGEDTGAGNVWHLDHRVLDLATARLGATRKIPRGYAFYVQ</sequence>